<keyword evidence="6" id="KW-1185">Reference proteome</keyword>
<dbReference type="GO" id="GO:0032266">
    <property type="term" value="F:phosphatidylinositol-3-phosphate binding"/>
    <property type="evidence" value="ECO:0007669"/>
    <property type="project" value="TreeGrafter"/>
</dbReference>
<dbReference type="EMBL" id="LSSL01002171">
    <property type="protein sequence ID" value="OLY81771.1"/>
    <property type="molecule type" value="Genomic_DNA"/>
</dbReference>
<feature type="domain" description="PX" evidence="4">
    <location>
        <begin position="268"/>
        <end position="383"/>
    </location>
</feature>
<name>A0A1R0GXY8_9FUNG</name>
<reference evidence="5 6" key="1">
    <citation type="journal article" date="2016" name="Mol. Biol. Evol.">
        <title>Genome-Wide Survey of Gut Fungi (Harpellales) Reveals the First Horizontally Transferred Ubiquitin Gene from a Mosquito Host.</title>
        <authorList>
            <person name="Wang Y."/>
            <person name="White M.M."/>
            <person name="Kvist S."/>
            <person name="Moncalvo J.M."/>
        </authorList>
    </citation>
    <scope>NUCLEOTIDE SEQUENCE [LARGE SCALE GENOMIC DNA]</scope>
    <source>
        <strain evidence="5 6">ALG-7-W6</strain>
    </source>
</reference>
<protein>
    <recommendedName>
        <fullName evidence="2">Sorting nexin MVP1</fullName>
    </recommendedName>
</protein>
<evidence type="ECO:0000256" key="2">
    <source>
        <dbReference type="ARBA" id="ARBA00014268"/>
    </source>
</evidence>
<dbReference type="GO" id="GO:0042147">
    <property type="term" value="P:retrograde transport, endosome to Golgi"/>
    <property type="evidence" value="ECO:0007669"/>
    <property type="project" value="InterPro"/>
</dbReference>
<dbReference type="AlphaFoldDB" id="A0A1R0GXY8"/>
<dbReference type="GO" id="GO:0006623">
    <property type="term" value="P:protein targeting to vacuole"/>
    <property type="evidence" value="ECO:0007669"/>
    <property type="project" value="TreeGrafter"/>
</dbReference>
<proteinExistence type="predicted"/>
<dbReference type="SUPFAM" id="SSF64268">
    <property type="entry name" value="PX domain"/>
    <property type="match status" value="1"/>
</dbReference>
<feature type="region of interest" description="Disordered" evidence="3">
    <location>
        <begin position="187"/>
        <end position="241"/>
    </location>
</feature>
<dbReference type="InterPro" id="IPR036871">
    <property type="entry name" value="PX_dom_sf"/>
</dbReference>
<dbReference type="GO" id="GO:0016020">
    <property type="term" value="C:membrane"/>
    <property type="evidence" value="ECO:0007669"/>
    <property type="project" value="UniProtKB-SubCell"/>
</dbReference>
<evidence type="ECO:0000259" key="4">
    <source>
        <dbReference type="PROSITE" id="PS50195"/>
    </source>
</evidence>
<evidence type="ECO:0000313" key="6">
    <source>
        <dbReference type="Proteomes" id="UP000187455"/>
    </source>
</evidence>
<dbReference type="GO" id="GO:0005768">
    <property type="term" value="C:endosome"/>
    <property type="evidence" value="ECO:0007669"/>
    <property type="project" value="TreeGrafter"/>
</dbReference>
<dbReference type="SMART" id="SM00312">
    <property type="entry name" value="PX"/>
    <property type="match status" value="1"/>
</dbReference>
<accession>A0A1R0GXY8</accession>
<dbReference type="GO" id="GO:0005829">
    <property type="term" value="C:cytosol"/>
    <property type="evidence" value="ECO:0007669"/>
    <property type="project" value="GOC"/>
</dbReference>
<dbReference type="InterPro" id="IPR028662">
    <property type="entry name" value="SNX8/Mvp1"/>
</dbReference>
<organism evidence="5 6">
    <name type="scientific">Smittium mucronatum</name>
    <dbReference type="NCBI Taxonomy" id="133383"/>
    <lineage>
        <taxon>Eukaryota</taxon>
        <taxon>Fungi</taxon>
        <taxon>Fungi incertae sedis</taxon>
        <taxon>Zoopagomycota</taxon>
        <taxon>Kickxellomycotina</taxon>
        <taxon>Harpellomycetes</taxon>
        <taxon>Harpellales</taxon>
        <taxon>Legeriomycetaceae</taxon>
        <taxon>Smittium</taxon>
    </lineage>
</organism>
<sequence length="392" mass="44027">MDEIALKAELLELLDLSNEISGAISADSSVLLDLEAERCRASEMSDFKFEDFETGIFNLSKTINLYKAQRNVNIYTTRITELQETYFDSLLFGMSTNKIGFLNEQDDFDSVKTNLIESLLFSITVISKQKRTDAMNTFAKKYKDSPIHPSNPAPKFNGLRIDSPMKTSSVKQFSKFDNSQSPNSLSIVGPYNYSESNPDVSTSDNFIKKGGPHSESNASPPSGNEASCPITSSVSTPVDTNYSRYDTVSHSRSQGLEYVNGNIAPNPFANDVRIVSHSIVRRGIDTFAQYTIIARKSSGGNITVLRRYSDFVNLRFMLTVEYPLFRTRIPKLPPKRVLRNFDPQFLQKREQSLQYFLAYVVLHPVLGSSVYVELWFTNNNALASSVQSQIPL</sequence>
<comment type="subcellular location">
    <subcellularLocation>
        <location evidence="1">Membrane</location>
        <topology evidence="1">Peripheral membrane protein</topology>
        <orientation evidence="1">Cytoplasmic side</orientation>
    </subcellularLocation>
</comment>
<dbReference type="OrthoDB" id="10254720at2759"/>
<dbReference type="InterPro" id="IPR001683">
    <property type="entry name" value="PX_dom"/>
</dbReference>
<evidence type="ECO:0000313" key="5">
    <source>
        <dbReference type="EMBL" id="OLY81771.1"/>
    </source>
</evidence>
<dbReference type="Pfam" id="PF00787">
    <property type="entry name" value="PX"/>
    <property type="match status" value="1"/>
</dbReference>
<evidence type="ECO:0000256" key="1">
    <source>
        <dbReference type="ARBA" id="ARBA00004287"/>
    </source>
</evidence>
<comment type="caution">
    <text evidence="5">The sequence shown here is derived from an EMBL/GenBank/DDBJ whole genome shotgun (WGS) entry which is preliminary data.</text>
</comment>
<gene>
    <name evidence="5" type="ORF">AYI68_g4119</name>
</gene>
<dbReference type="STRING" id="133383.A0A1R0GXY8"/>
<feature type="compositionally biased region" description="Polar residues" evidence="3">
    <location>
        <begin position="214"/>
        <end position="241"/>
    </location>
</feature>
<feature type="region of interest" description="Disordered" evidence="3">
    <location>
        <begin position="142"/>
        <end position="161"/>
    </location>
</feature>
<dbReference type="Gene3D" id="3.30.1520.10">
    <property type="entry name" value="Phox-like domain"/>
    <property type="match status" value="1"/>
</dbReference>
<dbReference type="Proteomes" id="UP000187455">
    <property type="component" value="Unassembled WGS sequence"/>
</dbReference>
<dbReference type="PANTHER" id="PTHR47554">
    <property type="entry name" value="SORTING NEXIN MVP1"/>
    <property type="match status" value="1"/>
</dbReference>
<feature type="compositionally biased region" description="Polar residues" evidence="3">
    <location>
        <begin position="193"/>
        <end position="205"/>
    </location>
</feature>
<evidence type="ECO:0000256" key="3">
    <source>
        <dbReference type="SAM" id="MobiDB-lite"/>
    </source>
</evidence>
<dbReference type="PANTHER" id="PTHR47554:SF1">
    <property type="entry name" value="SORTING NEXIN MVP1"/>
    <property type="match status" value="1"/>
</dbReference>
<dbReference type="PROSITE" id="PS50195">
    <property type="entry name" value="PX"/>
    <property type="match status" value="1"/>
</dbReference>